<protein>
    <submittedName>
        <fullName evidence="3">CBD9-like protein</fullName>
    </submittedName>
</protein>
<dbReference type="VEuPathDB" id="FungiDB:BO78DRAFT_435238"/>
<dbReference type="Pfam" id="PF16010">
    <property type="entry name" value="CDH-cyt"/>
    <property type="match status" value="1"/>
</dbReference>
<dbReference type="AlphaFoldDB" id="A0A319EW31"/>
<organism evidence="3 4">
    <name type="scientific">Aspergillus sclerotiicarbonarius (strain CBS 121057 / IBT 28362)</name>
    <dbReference type="NCBI Taxonomy" id="1448318"/>
    <lineage>
        <taxon>Eukaryota</taxon>
        <taxon>Fungi</taxon>
        <taxon>Dikarya</taxon>
        <taxon>Ascomycota</taxon>
        <taxon>Pezizomycotina</taxon>
        <taxon>Eurotiomycetes</taxon>
        <taxon>Eurotiomycetidae</taxon>
        <taxon>Eurotiales</taxon>
        <taxon>Aspergillaceae</taxon>
        <taxon>Aspergillus</taxon>
        <taxon>Aspergillus subgen. Circumdati</taxon>
    </lineage>
</organism>
<proteinExistence type="predicted"/>
<feature type="domain" description="Cellobiose dehydrogenase-like cytochrome" evidence="2">
    <location>
        <begin position="29"/>
        <end position="195"/>
    </location>
</feature>
<dbReference type="PANTHER" id="PTHR47797">
    <property type="entry name" value="DEHYDROGENASE, PUTATIVE (AFU_ORTHOLOGUE AFUA_8G05805)-RELATED"/>
    <property type="match status" value="1"/>
</dbReference>
<sequence>MHTFHLLQAMVFAPSLVTANILIYSPPSQPALTYSITIPDTTTAADSGPIYLQISAPTTLQWASLGQGTQMDSANIFILYAASPTNITLSPRSSMDGGQSEPQYNPLANLTLLPGSGINNGRMTANIRCMNCLSAWPTLSSSNSSSIYTLDPDGTSTPWFWASQSGPSVNSSDPSADLAMHDDKGTMQLDLSLAQFSSARGSLDPLYNPFSDGSIVIS</sequence>
<reference evidence="3 4" key="1">
    <citation type="submission" date="2018-02" db="EMBL/GenBank/DDBJ databases">
        <title>The genomes of Aspergillus section Nigri reveals drivers in fungal speciation.</title>
        <authorList>
            <consortium name="DOE Joint Genome Institute"/>
            <person name="Vesth T.C."/>
            <person name="Nybo J."/>
            <person name="Theobald S."/>
            <person name="Brandl J."/>
            <person name="Frisvad J.C."/>
            <person name="Nielsen K.F."/>
            <person name="Lyhne E.K."/>
            <person name="Kogle M.E."/>
            <person name="Kuo A."/>
            <person name="Riley R."/>
            <person name="Clum A."/>
            <person name="Nolan M."/>
            <person name="Lipzen A."/>
            <person name="Salamov A."/>
            <person name="Henrissat B."/>
            <person name="Wiebenga A."/>
            <person name="De vries R.P."/>
            <person name="Grigoriev I.V."/>
            <person name="Mortensen U.H."/>
            <person name="Andersen M.R."/>
            <person name="Baker S.E."/>
        </authorList>
    </citation>
    <scope>NUCLEOTIDE SEQUENCE [LARGE SCALE GENOMIC DNA]</scope>
    <source>
        <strain evidence="3 4">CBS 121057</strain>
    </source>
</reference>
<dbReference type="SUPFAM" id="SSF49344">
    <property type="entry name" value="CBD9-like"/>
    <property type="match status" value="1"/>
</dbReference>
<evidence type="ECO:0000313" key="4">
    <source>
        <dbReference type="Proteomes" id="UP000248423"/>
    </source>
</evidence>
<gene>
    <name evidence="3" type="ORF">BO78DRAFT_435238</name>
</gene>
<evidence type="ECO:0000259" key="2">
    <source>
        <dbReference type="Pfam" id="PF16010"/>
    </source>
</evidence>
<dbReference type="InterPro" id="IPR015920">
    <property type="entry name" value="Cellobiose_DH-like_cyt"/>
</dbReference>
<keyword evidence="1" id="KW-0732">Signal</keyword>
<dbReference type="PANTHER" id="PTHR47797:SF1">
    <property type="entry name" value="CYTOCHROME B561 DOMAIN-CONTAINING PROTEIN-RELATED"/>
    <property type="match status" value="1"/>
</dbReference>
<dbReference type="CDD" id="cd09630">
    <property type="entry name" value="CDH_like_cytochrome"/>
    <property type="match status" value="1"/>
</dbReference>
<dbReference type="Gene3D" id="2.60.40.1210">
    <property type="entry name" value="Cellobiose dehydrogenase, cytochrome domain"/>
    <property type="match status" value="1"/>
</dbReference>
<dbReference type="STRING" id="1448318.A0A319EW31"/>
<feature type="chain" id="PRO_5016437086" evidence="1">
    <location>
        <begin position="20"/>
        <end position="218"/>
    </location>
</feature>
<feature type="signal peptide" evidence="1">
    <location>
        <begin position="1"/>
        <end position="19"/>
    </location>
</feature>
<name>A0A319EW31_ASPSB</name>
<evidence type="ECO:0000256" key="1">
    <source>
        <dbReference type="SAM" id="SignalP"/>
    </source>
</evidence>
<accession>A0A319EW31</accession>
<dbReference type="OrthoDB" id="19261at2759"/>
<evidence type="ECO:0000313" key="3">
    <source>
        <dbReference type="EMBL" id="PYI12695.1"/>
    </source>
</evidence>
<keyword evidence="4" id="KW-1185">Reference proteome</keyword>
<dbReference type="Proteomes" id="UP000248423">
    <property type="component" value="Unassembled WGS sequence"/>
</dbReference>
<dbReference type="EMBL" id="KZ826315">
    <property type="protein sequence ID" value="PYI12695.1"/>
    <property type="molecule type" value="Genomic_DNA"/>
</dbReference>